<dbReference type="InterPro" id="IPR051334">
    <property type="entry name" value="SRPK"/>
</dbReference>
<proteinExistence type="predicted"/>
<evidence type="ECO:0000256" key="3">
    <source>
        <dbReference type="ARBA" id="ARBA00022679"/>
    </source>
</evidence>
<dbReference type="OrthoDB" id="5979581at2759"/>
<dbReference type="InterPro" id="IPR011009">
    <property type="entry name" value="Kinase-like_dom_sf"/>
</dbReference>
<dbReference type="eggNOG" id="KOG1290">
    <property type="taxonomic scope" value="Eukaryota"/>
</dbReference>
<evidence type="ECO:0000256" key="6">
    <source>
        <dbReference type="ARBA" id="ARBA00022840"/>
    </source>
</evidence>
<keyword evidence="5 12" id="KW-0418">Kinase</keyword>
<feature type="compositionally biased region" description="Polar residues" evidence="10">
    <location>
        <begin position="1"/>
        <end position="12"/>
    </location>
</feature>
<dbReference type="KEGG" id="gtr:GLOTRDRAFT_74667"/>
<dbReference type="Gene3D" id="1.10.510.10">
    <property type="entry name" value="Transferase(Phosphotransferase) domain 1"/>
    <property type="match status" value="1"/>
</dbReference>
<reference evidence="12 13" key="1">
    <citation type="journal article" date="2012" name="Science">
        <title>The Paleozoic origin of enzymatic lignin decomposition reconstructed from 31 fungal genomes.</title>
        <authorList>
            <person name="Floudas D."/>
            <person name="Binder M."/>
            <person name="Riley R."/>
            <person name="Barry K."/>
            <person name="Blanchette R.A."/>
            <person name="Henrissat B."/>
            <person name="Martinez A.T."/>
            <person name="Otillar R."/>
            <person name="Spatafora J.W."/>
            <person name="Yadav J.S."/>
            <person name="Aerts A."/>
            <person name="Benoit I."/>
            <person name="Boyd A."/>
            <person name="Carlson A."/>
            <person name="Copeland A."/>
            <person name="Coutinho P.M."/>
            <person name="de Vries R.P."/>
            <person name="Ferreira P."/>
            <person name="Findley K."/>
            <person name="Foster B."/>
            <person name="Gaskell J."/>
            <person name="Glotzer D."/>
            <person name="Gorecki P."/>
            <person name="Heitman J."/>
            <person name="Hesse C."/>
            <person name="Hori C."/>
            <person name="Igarashi K."/>
            <person name="Jurgens J.A."/>
            <person name="Kallen N."/>
            <person name="Kersten P."/>
            <person name="Kohler A."/>
            <person name="Kuees U."/>
            <person name="Kumar T.K.A."/>
            <person name="Kuo A."/>
            <person name="LaButti K."/>
            <person name="Larrondo L.F."/>
            <person name="Lindquist E."/>
            <person name="Ling A."/>
            <person name="Lombard V."/>
            <person name="Lucas S."/>
            <person name="Lundell T."/>
            <person name="Martin R."/>
            <person name="McLaughlin D.J."/>
            <person name="Morgenstern I."/>
            <person name="Morin E."/>
            <person name="Murat C."/>
            <person name="Nagy L.G."/>
            <person name="Nolan M."/>
            <person name="Ohm R.A."/>
            <person name="Patyshakuliyeva A."/>
            <person name="Rokas A."/>
            <person name="Ruiz-Duenas F.J."/>
            <person name="Sabat G."/>
            <person name="Salamov A."/>
            <person name="Samejima M."/>
            <person name="Schmutz J."/>
            <person name="Slot J.C."/>
            <person name="St John F."/>
            <person name="Stenlid J."/>
            <person name="Sun H."/>
            <person name="Sun S."/>
            <person name="Syed K."/>
            <person name="Tsang A."/>
            <person name="Wiebenga A."/>
            <person name="Young D."/>
            <person name="Pisabarro A."/>
            <person name="Eastwood D.C."/>
            <person name="Martin F."/>
            <person name="Cullen D."/>
            <person name="Grigoriev I.V."/>
            <person name="Hibbett D.S."/>
        </authorList>
    </citation>
    <scope>NUCLEOTIDE SEQUENCE [LARGE SCALE GENOMIC DNA]</scope>
    <source>
        <strain evidence="12 13">ATCC 11539</strain>
    </source>
</reference>
<evidence type="ECO:0000256" key="7">
    <source>
        <dbReference type="ARBA" id="ARBA00047899"/>
    </source>
</evidence>
<dbReference type="GO" id="GO:0005737">
    <property type="term" value="C:cytoplasm"/>
    <property type="evidence" value="ECO:0007669"/>
    <property type="project" value="TreeGrafter"/>
</dbReference>
<evidence type="ECO:0000256" key="4">
    <source>
        <dbReference type="ARBA" id="ARBA00022741"/>
    </source>
</evidence>
<dbReference type="HOGENOM" id="CLU_000288_81_13_1"/>
<evidence type="ECO:0000256" key="5">
    <source>
        <dbReference type="ARBA" id="ARBA00022777"/>
    </source>
</evidence>
<evidence type="ECO:0000256" key="1">
    <source>
        <dbReference type="ARBA" id="ARBA00012513"/>
    </source>
</evidence>
<dbReference type="InterPro" id="IPR000719">
    <property type="entry name" value="Prot_kinase_dom"/>
</dbReference>
<dbReference type="RefSeq" id="XP_007864922.1">
    <property type="nucleotide sequence ID" value="XM_007866731.1"/>
</dbReference>
<evidence type="ECO:0000256" key="10">
    <source>
        <dbReference type="SAM" id="MobiDB-lite"/>
    </source>
</evidence>
<dbReference type="GeneID" id="19308448"/>
<dbReference type="GO" id="GO:0050684">
    <property type="term" value="P:regulation of mRNA processing"/>
    <property type="evidence" value="ECO:0007669"/>
    <property type="project" value="TreeGrafter"/>
</dbReference>
<dbReference type="GO" id="GO:0000245">
    <property type="term" value="P:spliceosomal complex assembly"/>
    <property type="evidence" value="ECO:0007669"/>
    <property type="project" value="TreeGrafter"/>
</dbReference>
<dbReference type="Proteomes" id="UP000030669">
    <property type="component" value="Unassembled WGS sequence"/>
</dbReference>
<dbReference type="EMBL" id="KB469300">
    <property type="protein sequence ID" value="EPQ56149.1"/>
    <property type="molecule type" value="Genomic_DNA"/>
</dbReference>
<comment type="catalytic activity">
    <reaction evidence="7">
        <text>L-threonyl-[protein] + ATP = O-phospho-L-threonyl-[protein] + ADP + H(+)</text>
        <dbReference type="Rhea" id="RHEA:46608"/>
        <dbReference type="Rhea" id="RHEA-COMP:11060"/>
        <dbReference type="Rhea" id="RHEA-COMP:11605"/>
        <dbReference type="ChEBI" id="CHEBI:15378"/>
        <dbReference type="ChEBI" id="CHEBI:30013"/>
        <dbReference type="ChEBI" id="CHEBI:30616"/>
        <dbReference type="ChEBI" id="CHEBI:61977"/>
        <dbReference type="ChEBI" id="CHEBI:456216"/>
        <dbReference type="EC" id="2.7.11.1"/>
    </reaction>
</comment>
<dbReference type="AlphaFoldDB" id="S7RSV0"/>
<dbReference type="SUPFAM" id="SSF56112">
    <property type="entry name" value="Protein kinase-like (PK-like)"/>
    <property type="match status" value="1"/>
</dbReference>
<feature type="region of interest" description="Disordered" evidence="10">
    <location>
        <begin position="1"/>
        <end position="20"/>
    </location>
</feature>
<dbReference type="SMART" id="SM00220">
    <property type="entry name" value="S_TKc"/>
    <property type="match status" value="1"/>
</dbReference>
<dbReference type="PROSITE" id="PS50011">
    <property type="entry name" value="PROTEIN_KINASE_DOM"/>
    <property type="match status" value="1"/>
</dbReference>
<keyword evidence="4 9" id="KW-0547">Nucleotide-binding</keyword>
<keyword evidence="13" id="KW-1185">Reference proteome</keyword>
<keyword evidence="3" id="KW-0808">Transferase</keyword>
<dbReference type="Gene3D" id="3.30.200.20">
    <property type="entry name" value="Phosphorylase Kinase, domain 1"/>
    <property type="match status" value="1"/>
</dbReference>
<dbReference type="Pfam" id="PF00069">
    <property type="entry name" value="Pkinase"/>
    <property type="match status" value="2"/>
</dbReference>
<comment type="catalytic activity">
    <reaction evidence="8">
        <text>L-seryl-[protein] + ATP = O-phospho-L-seryl-[protein] + ADP + H(+)</text>
        <dbReference type="Rhea" id="RHEA:17989"/>
        <dbReference type="Rhea" id="RHEA-COMP:9863"/>
        <dbReference type="Rhea" id="RHEA-COMP:11604"/>
        <dbReference type="ChEBI" id="CHEBI:15378"/>
        <dbReference type="ChEBI" id="CHEBI:29999"/>
        <dbReference type="ChEBI" id="CHEBI:30616"/>
        <dbReference type="ChEBI" id="CHEBI:83421"/>
        <dbReference type="ChEBI" id="CHEBI:456216"/>
        <dbReference type="EC" id="2.7.11.1"/>
    </reaction>
</comment>
<evidence type="ECO:0000256" key="8">
    <source>
        <dbReference type="ARBA" id="ARBA00048679"/>
    </source>
</evidence>
<feature type="domain" description="Protein kinase" evidence="11">
    <location>
        <begin position="45"/>
        <end position="399"/>
    </location>
</feature>
<evidence type="ECO:0000256" key="2">
    <source>
        <dbReference type="ARBA" id="ARBA00022527"/>
    </source>
</evidence>
<dbReference type="OMA" id="HYRGHAC"/>
<sequence>MVPIIRSTTGGSTPLPWPEEPLDLPTSDCGGYYAATLGEHLNSRYTVLRKLGWGQHSNVWLAQDTRSNYAAVKILTAHATSVQGRLSFELDILKRVRSAGSSSRHQGYSHVVELKDDFCLSSPHGDHLCLVTEVLGESLDSSKRTFEQHRFPVGVVKKITKQLLLALDFLHNDCQVIHTDIKPDNIHLTIPDLRAAVATEPPRERLSIENESQFPVAPVLSRPVTLPTADVLSPSNVHIKLTDFGVAATKDGFHAKIIQPVALRAPEVIIGCEWDASADIWNLGCLVFELLTGRWLFVPRGGPTWTPEDYHLAHMAPMVGERFDKNVFSCGEHYDKYFKDNGNLRIRVEGAADLTRALANYNVLSEEELLICADFIRCMLRLNPADRSTSRQLLQHEWLRS</sequence>
<accession>S7RSV0</accession>
<gene>
    <name evidence="12" type="ORF">GLOTRDRAFT_74667</name>
</gene>
<dbReference type="STRING" id="670483.S7RSV0"/>
<protein>
    <recommendedName>
        <fullName evidence="1">non-specific serine/threonine protein kinase</fullName>
        <ecNumber evidence="1">2.7.11.1</ecNumber>
    </recommendedName>
</protein>
<keyword evidence="6 9" id="KW-0067">ATP-binding</keyword>
<name>S7RSV0_GLOTA</name>
<dbReference type="PANTHER" id="PTHR47634">
    <property type="entry name" value="PROTEIN KINASE DOMAIN-CONTAINING PROTEIN-RELATED"/>
    <property type="match status" value="1"/>
</dbReference>
<dbReference type="InterPro" id="IPR017441">
    <property type="entry name" value="Protein_kinase_ATP_BS"/>
</dbReference>
<dbReference type="PROSITE" id="PS00107">
    <property type="entry name" value="PROTEIN_KINASE_ATP"/>
    <property type="match status" value="1"/>
</dbReference>
<dbReference type="GO" id="GO:0005524">
    <property type="term" value="F:ATP binding"/>
    <property type="evidence" value="ECO:0007669"/>
    <property type="project" value="UniProtKB-UniRule"/>
</dbReference>
<evidence type="ECO:0000313" key="12">
    <source>
        <dbReference type="EMBL" id="EPQ56149.1"/>
    </source>
</evidence>
<evidence type="ECO:0000259" key="11">
    <source>
        <dbReference type="PROSITE" id="PS50011"/>
    </source>
</evidence>
<dbReference type="PANTHER" id="PTHR47634:SF9">
    <property type="entry name" value="PROTEIN KINASE DOMAIN-CONTAINING PROTEIN-RELATED"/>
    <property type="match status" value="1"/>
</dbReference>
<dbReference type="GO" id="GO:0004674">
    <property type="term" value="F:protein serine/threonine kinase activity"/>
    <property type="evidence" value="ECO:0007669"/>
    <property type="project" value="UniProtKB-KW"/>
</dbReference>
<dbReference type="EC" id="2.7.11.1" evidence="1"/>
<feature type="binding site" evidence="9">
    <location>
        <position position="73"/>
    </location>
    <ligand>
        <name>ATP</name>
        <dbReference type="ChEBI" id="CHEBI:30616"/>
    </ligand>
</feature>
<keyword evidence="2" id="KW-0723">Serine/threonine-protein kinase</keyword>
<dbReference type="GO" id="GO:0005634">
    <property type="term" value="C:nucleus"/>
    <property type="evidence" value="ECO:0007669"/>
    <property type="project" value="TreeGrafter"/>
</dbReference>
<evidence type="ECO:0000313" key="13">
    <source>
        <dbReference type="Proteomes" id="UP000030669"/>
    </source>
</evidence>
<evidence type="ECO:0000256" key="9">
    <source>
        <dbReference type="PROSITE-ProRule" id="PRU10141"/>
    </source>
</evidence>
<organism evidence="12 13">
    <name type="scientific">Gloeophyllum trabeum (strain ATCC 11539 / FP-39264 / Madison 617)</name>
    <name type="common">Brown rot fungus</name>
    <dbReference type="NCBI Taxonomy" id="670483"/>
    <lineage>
        <taxon>Eukaryota</taxon>
        <taxon>Fungi</taxon>
        <taxon>Dikarya</taxon>
        <taxon>Basidiomycota</taxon>
        <taxon>Agaricomycotina</taxon>
        <taxon>Agaricomycetes</taxon>
        <taxon>Gloeophyllales</taxon>
        <taxon>Gloeophyllaceae</taxon>
        <taxon>Gloeophyllum</taxon>
    </lineage>
</organism>